<comment type="caution">
    <text evidence="2">The sequence shown here is derived from an EMBL/GenBank/DDBJ whole genome shotgun (WGS) entry which is preliminary data.</text>
</comment>
<reference evidence="2 3" key="1">
    <citation type="submission" date="2018-06" db="EMBL/GenBank/DDBJ databases">
        <title>Rhizobium wuzhouense sp. nov., isolated from roots of Oryza officinalis.</title>
        <authorList>
            <person name="Yuan T."/>
        </authorList>
    </citation>
    <scope>NUCLEOTIDE SEQUENCE [LARGE SCALE GENOMIC DNA]</scope>
    <source>
        <strain evidence="2 3">W44</strain>
    </source>
</reference>
<gene>
    <name evidence="2" type="ORF">DMY87_18530</name>
</gene>
<evidence type="ECO:0000313" key="2">
    <source>
        <dbReference type="EMBL" id="PYB71346.1"/>
    </source>
</evidence>
<feature type="compositionally biased region" description="Low complexity" evidence="1">
    <location>
        <begin position="226"/>
        <end position="239"/>
    </location>
</feature>
<feature type="region of interest" description="Disordered" evidence="1">
    <location>
        <begin position="226"/>
        <end position="247"/>
    </location>
</feature>
<evidence type="ECO:0008006" key="4">
    <source>
        <dbReference type="Google" id="ProtNLM"/>
    </source>
</evidence>
<organism evidence="2 3">
    <name type="scientific">Rhizobium wuzhouense</name>
    <dbReference type="NCBI Taxonomy" id="1986026"/>
    <lineage>
        <taxon>Bacteria</taxon>
        <taxon>Pseudomonadati</taxon>
        <taxon>Pseudomonadota</taxon>
        <taxon>Alphaproteobacteria</taxon>
        <taxon>Hyphomicrobiales</taxon>
        <taxon>Rhizobiaceae</taxon>
        <taxon>Rhizobium/Agrobacterium group</taxon>
        <taxon>Rhizobium</taxon>
    </lineage>
</organism>
<name>A0ABX5NPQ4_9HYPH</name>
<sequence>MTVRRLRTAIAFGLVLCLVSCASIQARMFPRPLVYYVRNVTVMADARMPLDLIAGVDARVSAAIAATNPPPGAERVVLMVKIDRLDNGEGARRRLERAHVSVIATSVETGDPVAEGRYVVNAPTNDPRFARALLAEEIAARIRFDFSLAHPMKRIVAVRPEISTRLKTDPEVQGTLPSPPVWAAARPAAPVAVIPAKPLPAQAPKPAPEEMAAPPVVPTAAPQPTAFPAQPARAAAEVKSGTTVEQGARGAVRLGTGCDPTIASDCLTPKP</sequence>
<keyword evidence="3" id="KW-1185">Reference proteome</keyword>
<dbReference type="EMBL" id="QJRY01000007">
    <property type="protein sequence ID" value="PYB71346.1"/>
    <property type="molecule type" value="Genomic_DNA"/>
</dbReference>
<protein>
    <recommendedName>
        <fullName evidence="4">Lipoprotein</fullName>
    </recommendedName>
</protein>
<evidence type="ECO:0000313" key="3">
    <source>
        <dbReference type="Proteomes" id="UP000247536"/>
    </source>
</evidence>
<proteinExistence type="predicted"/>
<evidence type="ECO:0000256" key="1">
    <source>
        <dbReference type="SAM" id="MobiDB-lite"/>
    </source>
</evidence>
<accession>A0ABX5NPQ4</accession>
<dbReference type="RefSeq" id="WP_110793136.1">
    <property type="nucleotide sequence ID" value="NZ_QJRY01000007.1"/>
</dbReference>
<dbReference type="Proteomes" id="UP000247536">
    <property type="component" value="Unassembled WGS sequence"/>
</dbReference>